<dbReference type="Proteomes" id="UP001516023">
    <property type="component" value="Unassembled WGS sequence"/>
</dbReference>
<reference evidence="2 3" key="1">
    <citation type="journal article" date="2020" name="G3 (Bethesda)">
        <title>Improved Reference Genome for Cyclotella cryptica CCMP332, a Model for Cell Wall Morphogenesis, Salinity Adaptation, and Lipid Production in Diatoms (Bacillariophyta).</title>
        <authorList>
            <person name="Roberts W.R."/>
            <person name="Downey K.M."/>
            <person name="Ruck E.C."/>
            <person name="Traller J.C."/>
            <person name="Alverson A.J."/>
        </authorList>
    </citation>
    <scope>NUCLEOTIDE SEQUENCE [LARGE SCALE GENOMIC DNA]</scope>
    <source>
        <strain evidence="2 3">CCMP332</strain>
    </source>
</reference>
<evidence type="ECO:0000313" key="3">
    <source>
        <dbReference type="Proteomes" id="UP001516023"/>
    </source>
</evidence>
<proteinExistence type="predicted"/>
<dbReference type="AlphaFoldDB" id="A0ABD3P1H8"/>
<dbReference type="EMBL" id="JABMIG020000311">
    <property type="protein sequence ID" value="KAL3781622.1"/>
    <property type="molecule type" value="Genomic_DNA"/>
</dbReference>
<accession>A0ABD3P1H8</accession>
<evidence type="ECO:0000256" key="1">
    <source>
        <dbReference type="SAM" id="MobiDB-lite"/>
    </source>
</evidence>
<organism evidence="2 3">
    <name type="scientific">Cyclotella cryptica</name>
    <dbReference type="NCBI Taxonomy" id="29204"/>
    <lineage>
        <taxon>Eukaryota</taxon>
        <taxon>Sar</taxon>
        <taxon>Stramenopiles</taxon>
        <taxon>Ochrophyta</taxon>
        <taxon>Bacillariophyta</taxon>
        <taxon>Coscinodiscophyceae</taxon>
        <taxon>Thalassiosirophycidae</taxon>
        <taxon>Stephanodiscales</taxon>
        <taxon>Stephanodiscaceae</taxon>
        <taxon>Cyclotella</taxon>
    </lineage>
</organism>
<feature type="compositionally biased region" description="Polar residues" evidence="1">
    <location>
        <begin position="7"/>
        <end position="16"/>
    </location>
</feature>
<feature type="region of interest" description="Disordered" evidence="1">
    <location>
        <begin position="1"/>
        <end position="21"/>
    </location>
</feature>
<keyword evidence="3" id="KW-1185">Reference proteome</keyword>
<comment type="caution">
    <text evidence="2">The sequence shown here is derived from an EMBL/GenBank/DDBJ whole genome shotgun (WGS) entry which is preliminary data.</text>
</comment>
<evidence type="ECO:0000313" key="2">
    <source>
        <dbReference type="EMBL" id="KAL3781622.1"/>
    </source>
</evidence>
<sequence>MGFFGSTPKQQQYANRKSSKQVHFAPPPLLASRHAYPFDWSIESAVWYSRDELNALKEDRFNEADALRRERGISTSSRDDADKIADGREKEIWVGDTMTHALDDRDEGLISVRGIEHFVWPVLQKEMVTRKKELKKFVVDYSKDKQRRMSDPNGDKLAEACAARSRWARDAASERGIKYCQMKRGAGRGGGLLKNTKMILERRKLETSRRSLVRRESLVKAFRRMSSLGRDVEEA</sequence>
<name>A0ABD3P1H8_9STRA</name>
<protein>
    <submittedName>
        <fullName evidence="2">Uncharacterized protein</fullName>
    </submittedName>
</protein>
<gene>
    <name evidence="2" type="ORF">HJC23_001999</name>
</gene>